<evidence type="ECO:0000259" key="2">
    <source>
        <dbReference type="SMART" id="SM00867"/>
    </source>
</evidence>
<protein>
    <submittedName>
        <fullName evidence="3">Polyisoprenoid-binding protein</fullName>
    </submittedName>
</protein>
<comment type="caution">
    <text evidence="3">The sequence shown here is derived from an EMBL/GenBank/DDBJ whole genome shotgun (WGS) entry which is preliminary data.</text>
</comment>
<proteinExistence type="predicted"/>
<evidence type="ECO:0000256" key="1">
    <source>
        <dbReference type="SAM" id="SignalP"/>
    </source>
</evidence>
<keyword evidence="1" id="KW-0732">Signal</keyword>
<dbReference type="Gene3D" id="2.40.128.110">
    <property type="entry name" value="Lipid/polyisoprenoid-binding, YceI-like"/>
    <property type="match status" value="1"/>
</dbReference>
<reference evidence="3" key="1">
    <citation type="journal article" date="2014" name="Int. J. Syst. Evol. Microbiol.">
        <title>Complete genome sequence of Corynebacterium casei LMG S-19264T (=DSM 44701T), isolated from a smear-ripened cheese.</title>
        <authorList>
            <consortium name="US DOE Joint Genome Institute (JGI-PGF)"/>
            <person name="Walter F."/>
            <person name="Albersmeier A."/>
            <person name="Kalinowski J."/>
            <person name="Ruckert C."/>
        </authorList>
    </citation>
    <scope>NUCLEOTIDE SEQUENCE</scope>
    <source>
        <strain evidence="3">CGMCC 1.12426</strain>
    </source>
</reference>
<accession>A0A916THJ6</accession>
<keyword evidence="4" id="KW-1185">Reference proteome</keyword>
<dbReference type="RefSeq" id="WP_150495231.1">
    <property type="nucleotide sequence ID" value="NZ_BMFA01000003.1"/>
</dbReference>
<dbReference type="EMBL" id="BMFA01000003">
    <property type="protein sequence ID" value="GGB43383.1"/>
    <property type="molecule type" value="Genomic_DNA"/>
</dbReference>
<dbReference type="SMART" id="SM00867">
    <property type="entry name" value="YceI"/>
    <property type="match status" value="1"/>
</dbReference>
<dbReference type="AlphaFoldDB" id="A0A916THJ6"/>
<evidence type="ECO:0000313" key="3">
    <source>
        <dbReference type="EMBL" id="GGB43383.1"/>
    </source>
</evidence>
<dbReference type="SUPFAM" id="SSF101874">
    <property type="entry name" value="YceI-like"/>
    <property type="match status" value="1"/>
</dbReference>
<dbReference type="Proteomes" id="UP000605148">
    <property type="component" value="Unassembled WGS sequence"/>
</dbReference>
<dbReference type="OrthoDB" id="9811006at2"/>
<feature type="domain" description="Lipid/polyisoprenoid-binding YceI-like" evidence="2">
    <location>
        <begin position="30"/>
        <end position="197"/>
    </location>
</feature>
<feature type="signal peptide" evidence="1">
    <location>
        <begin position="1"/>
        <end position="26"/>
    </location>
</feature>
<dbReference type="Pfam" id="PF04264">
    <property type="entry name" value="YceI"/>
    <property type="match status" value="1"/>
</dbReference>
<dbReference type="PANTHER" id="PTHR34406">
    <property type="entry name" value="PROTEIN YCEI"/>
    <property type="match status" value="1"/>
</dbReference>
<dbReference type="InterPro" id="IPR036761">
    <property type="entry name" value="TTHA0802/YceI-like_sf"/>
</dbReference>
<dbReference type="PANTHER" id="PTHR34406:SF1">
    <property type="entry name" value="PROTEIN YCEI"/>
    <property type="match status" value="1"/>
</dbReference>
<name>A0A916THJ6_9HYPH</name>
<sequence length="201" mass="21596">MRQVFLGHAWAVFGGAAVFAATAALAEPHRYELDPEHTTLAFTVHHLGFADTLGVFTDVAGTFTYDMDTQALSDLTVTVQTASIESFNAARDEHVRNPDFLNVAQLPVMTFTADGGTPISETTGTVTGTLTLLGQSRPLTLDVTLNKAGPYPFGHQRFVLGISARTSVKRSDFGMTYAVAGDIVGDQVDVIIETEAMRIED</sequence>
<organism evidence="3 4">
    <name type="scientific">Roseibium aquae</name>
    <dbReference type="NCBI Taxonomy" id="1323746"/>
    <lineage>
        <taxon>Bacteria</taxon>
        <taxon>Pseudomonadati</taxon>
        <taxon>Pseudomonadota</taxon>
        <taxon>Alphaproteobacteria</taxon>
        <taxon>Hyphomicrobiales</taxon>
        <taxon>Stappiaceae</taxon>
        <taxon>Roseibium</taxon>
    </lineage>
</organism>
<reference evidence="3" key="2">
    <citation type="submission" date="2020-09" db="EMBL/GenBank/DDBJ databases">
        <authorList>
            <person name="Sun Q."/>
            <person name="Zhou Y."/>
        </authorList>
    </citation>
    <scope>NUCLEOTIDE SEQUENCE</scope>
    <source>
        <strain evidence="3">CGMCC 1.12426</strain>
    </source>
</reference>
<feature type="chain" id="PRO_5037172217" evidence="1">
    <location>
        <begin position="27"/>
        <end position="201"/>
    </location>
</feature>
<gene>
    <name evidence="3" type="ORF">GCM10011316_14240</name>
</gene>
<dbReference type="InterPro" id="IPR007372">
    <property type="entry name" value="Lipid/polyisoprenoid-bd_YceI"/>
</dbReference>
<evidence type="ECO:0000313" key="4">
    <source>
        <dbReference type="Proteomes" id="UP000605148"/>
    </source>
</evidence>